<reference evidence="3" key="2">
    <citation type="submission" date="2025-09" db="UniProtKB">
        <authorList>
            <consortium name="Ensembl"/>
        </authorList>
    </citation>
    <scope>IDENTIFICATION</scope>
</reference>
<feature type="region of interest" description="Disordered" evidence="1">
    <location>
        <begin position="389"/>
        <end position="416"/>
    </location>
</feature>
<dbReference type="Gene3D" id="2.30.29.30">
    <property type="entry name" value="Pleckstrin-homology domain (PH domain)/Phosphotyrosine-binding domain (PTB)"/>
    <property type="match status" value="2"/>
</dbReference>
<protein>
    <submittedName>
        <fullName evidence="3">Probable pleckstrin homology domain-containing family N member 1</fullName>
    </submittedName>
</protein>
<dbReference type="GO" id="GO:0005085">
    <property type="term" value="F:guanyl-nucleotide exchange factor activity"/>
    <property type="evidence" value="ECO:0007669"/>
    <property type="project" value="TreeGrafter"/>
</dbReference>
<dbReference type="GeneTree" id="ENSGT00390000003618"/>
<gene>
    <name evidence="3" type="primary">LOC115165864</name>
</gene>
<dbReference type="InterPro" id="IPR011993">
    <property type="entry name" value="PH-like_dom_sf"/>
</dbReference>
<name>A0A674E054_SALTR</name>
<proteinExistence type="predicted"/>
<evidence type="ECO:0000313" key="4">
    <source>
        <dbReference type="Proteomes" id="UP000472277"/>
    </source>
</evidence>
<dbReference type="Ensembl" id="ENSSTUT00000109079.1">
    <property type="protein sequence ID" value="ENSSTUP00000101692.1"/>
    <property type="gene ID" value="ENSSTUG00000045503.1"/>
</dbReference>
<sequence length="416" mass="47170">MNCNPAHHTNCKVLKAVIPSIVEETLGCKRRGEGNLVMGCCSVTQRGAHSGIDEVGPDEIELLEIDNSGIWTLGESRLQLSVRNGKDDPTSRYTSVRHLDQEIVLWGRSREELHHSIYNQPICDWEGQPAHMYGEIVHSSRVSLHNSYTQETSEHYLVLFSFHLLILSLDPSHQDFIYEGILPLSGLSFQATSLDSNKQHVFQISGPMVDSKVFTCASAAELNKWIHHMEERRYKSISQPLSPSSCALSYLVPCDESWKKEELKKYLLQAPIRHWEGAPIQHMGQPGYISMVHIINTQRQGLHGQLLVLFPQDVLLLSVDNERLSVKYEGRLSRKTITAVERSALPGRLEFELTGELMEPLQVSCTCPEDYQNWIFQLQQLEKNLQATSNHTAPPLMPKKQRSRKESQGPMTVARD</sequence>
<evidence type="ECO:0000256" key="1">
    <source>
        <dbReference type="SAM" id="MobiDB-lite"/>
    </source>
</evidence>
<dbReference type="PANTHER" id="PTHR46026:SF4">
    <property type="entry name" value="PH DOMAIN-CONTAINING PROTEIN"/>
    <property type="match status" value="1"/>
</dbReference>
<evidence type="ECO:0000313" key="3">
    <source>
        <dbReference type="Ensembl" id="ENSSTUP00000101692.1"/>
    </source>
</evidence>
<dbReference type="Pfam" id="PF00169">
    <property type="entry name" value="PH"/>
    <property type="match status" value="1"/>
</dbReference>
<dbReference type="Proteomes" id="UP000472277">
    <property type="component" value="Chromosome 28"/>
</dbReference>
<keyword evidence="4" id="KW-1185">Reference proteome</keyword>
<dbReference type="OMA" id="MVHIINT"/>
<dbReference type="AlphaFoldDB" id="A0A674E054"/>
<reference evidence="3" key="1">
    <citation type="submission" date="2025-08" db="UniProtKB">
        <authorList>
            <consortium name="Ensembl"/>
        </authorList>
    </citation>
    <scope>IDENTIFICATION</scope>
</reference>
<dbReference type="InterPro" id="IPR001849">
    <property type="entry name" value="PH_domain"/>
</dbReference>
<dbReference type="PANTHER" id="PTHR46026">
    <property type="entry name" value="RHO-TYPE GUANINE NUCLEOTIDE EXCHANGE FACTOR, ISOFORM F"/>
    <property type="match status" value="1"/>
</dbReference>
<accession>A0A674E054</accession>
<feature type="domain" description="PH" evidence="2">
    <location>
        <begin position="135"/>
        <end position="234"/>
    </location>
</feature>
<dbReference type="InParanoid" id="A0A674E054"/>
<dbReference type="GO" id="GO:0030032">
    <property type="term" value="P:lamellipodium assembly"/>
    <property type="evidence" value="ECO:0007669"/>
    <property type="project" value="TreeGrafter"/>
</dbReference>
<dbReference type="GO" id="GO:0005737">
    <property type="term" value="C:cytoplasm"/>
    <property type="evidence" value="ECO:0007669"/>
    <property type="project" value="TreeGrafter"/>
</dbReference>
<dbReference type="PROSITE" id="PS50003">
    <property type="entry name" value="PH_DOMAIN"/>
    <property type="match status" value="1"/>
</dbReference>
<dbReference type="SUPFAM" id="SSF50729">
    <property type="entry name" value="PH domain-like"/>
    <property type="match status" value="2"/>
</dbReference>
<dbReference type="GO" id="GO:0030027">
    <property type="term" value="C:lamellipodium"/>
    <property type="evidence" value="ECO:0007669"/>
    <property type="project" value="TreeGrafter"/>
</dbReference>
<organism evidence="3 4">
    <name type="scientific">Salmo trutta</name>
    <name type="common">Brown trout</name>
    <dbReference type="NCBI Taxonomy" id="8032"/>
    <lineage>
        <taxon>Eukaryota</taxon>
        <taxon>Metazoa</taxon>
        <taxon>Chordata</taxon>
        <taxon>Craniata</taxon>
        <taxon>Vertebrata</taxon>
        <taxon>Euteleostomi</taxon>
        <taxon>Actinopterygii</taxon>
        <taxon>Neopterygii</taxon>
        <taxon>Teleostei</taxon>
        <taxon>Protacanthopterygii</taxon>
        <taxon>Salmoniformes</taxon>
        <taxon>Salmonidae</taxon>
        <taxon>Salmoninae</taxon>
        <taxon>Salmo</taxon>
    </lineage>
</organism>
<dbReference type="SMART" id="SM00233">
    <property type="entry name" value="PH"/>
    <property type="match status" value="2"/>
</dbReference>
<evidence type="ECO:0000259" key="2">
    <source>
        <dbReference type="PROSITE" id="PS50003"/>
    </source>
</evidence>